<accession>A0A0F6YND9</accession>
<dbReference type="RefSeq" id="WP_053237276.1">
    <property type="nucleotide sequence ID" value="NZ_CP011125.1"/>
</dbReference>
<gene>
    <name evidence="3" type="ORF">DB32_007450</name>
</gene>
<keyword evidence="2" id="KW-0732">Signal</keyword>
<dbReference type="EMBL" id="CP011125">
    <property type="protein sequence ID" value="AKF10301.1"/>
    <property type="molecule type" value="Genomic_DNA"/>
</dbReference>
<dbReference type="Pfam" id="PF16670">
    <property type="entry name" value="PI-PLC-C1"/>
    <property type="match status" value="1"/>
</dbReference>
<evidence type="ECO:0000313" key="4">
    <source>
        <dbReference type="Proteomes" id="UP000034883"/>
    </source>
</evidence>
<evidence type="ECO:0008006" key="5">
    <source>
        <dbReference type="Google" id="ProtNLM"/>
    </source>
</evidence>
<dbReference type="Gene3D" id="3.20.20.190">
    <property type="entry name" value="Phosphatidylinositol (PI) phosphodiesterase"/>
    <property type="match status" value="1"/>
</dbReference>
<protein>
    <recommendedName>
        <fullName evidence="5">Phosphatidylinositol diacylglycerol-lyase</fullName>
    </recommendedName>
</protein>
<feature type="chain" id="PRO_5002513075" description="Phosphatidylinositol diacylglycerol-lyase" evidence="2">
    <location>
        <begin position="20"/>
        <end position="363"/>
    </location>
</feature>
<dbReference type="GO" id="GO:0006629">
    <property type="term" value="P:lipid metabolic process"/>
    <property type="evidence" value="ECO:0007669"/>
    <property type="project" value="InterPro"/>
</dbReference>
<dbReference type="SUPFAM" id="SSF51695">
    <property type="entry name" value="PLC-like phosphodiesterases"/>
    <property type="match status" value="1"/>
</dbReference>
<dbReference type="GO" id="GO:0008081">
    <property type="term" value="F:phosphoric diester hydrolase activity"/>
    <property type="evidence" value="ECO:0007669"/>
    <property type="project" value="InterPro"/>
</dbReference>
<dbReference type="AlphaFoldDB" id="A0A0F6YND9"/>
<reference evidence="3 4" key="1">
    <citation type="submission" date="2015-03" db="EMBL/GenBank/DDBJ databases">
        <title>Genome assembly of Sandaracinus amylolyticus DSM 53668.</title>
        <authorList>
            <person name="Sharma G."/>
            <person name="Subramanian S."/>
        </authorList>
    </citation>
    <scope>NUCLEOTIDE SEQUENCE [LARGE SCALE GENOMIC DNA]</scope>
    <source>
        <strain evidence="3 4">DSM 53668</strain>
    </source>
</reference>
<feature type="region of interest" description="Disordered" evidence="1">
    <location>
        <begin position="340"/>
        <end position="363"/>
    </location>
</feature>
<dbReference type="STRING" id="927083.DB32_007450"/>
<proteinExistence type="predicted"/>
<evidence type="ECO:0000313" key="3">
    <source>
        <dbReference type="EMBL" id="AKF10301.1"/>
    </source>
</evidence>
<feature type="signal peptide" evidence="2">
    <location>
        <begin position="1"/>
        <end position="19"/>
    </location>
</feature>
<evidence type="ECO:0000256" key="2">
    <source>
        <dbReference type="SAM" id="SignalP"/>
    </source>
</evidence>
<sequence>MRLFTQTFFFLLAPSTLLACGGDSSALDASVPPDAPAVDAYTQPFAFDGNFAPRPDASFEQYTQDDTLSLFHVQLEATHNSYHLRPSDDPIVDWDYEHAPLDVQLEEQGVRGLELDLHWDQAIGVHRVLHVPTVDARSTCELFVECLAIVRTWSDAHADHVPLVIHLEPKGGATAAERLARMLAIENEIRSVWPDELILTPDRVRGDHATLPEALAEGGWPTLGETRGHVLFAIDDSEGLRAAYVADAPSLEGRVMFVDSEPGDTFGAYAIINDAFASERIEAALDAHFLVRVFGQDSVERALEGDRTHLERALASGAHVISSDFPAQVDETTFFVEIPEGSPSRCNPSTAPESCTSAAIEAR</sequence>
<organism evidence="3 4">
    <name type="scientific">Sandaracinus amylolyticus</name>
    <dbReference type="NCBI Taxonomy" id="927083"/>
    <lineage>
        <taxon>Bacteria</taxon>
        <taxon>Pseudomonadati</taxon>
        <taxon>Myxococcota</taxon>
        <taxon>Polyangia</taxon>
        <taxon>Polyangiales</taxon>
        <taxon>Sandaracinaceae</taxon>
        <taxon>Sandaracinus</taxon>
    </lineage>
</organism>
<name>A0A0F6YND9_9BACT</name>
<dbReference type="InterPro" id="IPR017946">
    <property type="entry name" value="PLC-like_Pdiesterase_TIM-brl"/>
</dbReference>
<dbReference type="InterPro" id="IPR032075">
    <property type="entry name" value="PI-PLC-C1"/>
</dbReference>
<dbReference type="OrthoDB" id="195526at2"/>
<dbReference type="CDD" id="cd08589">
    <property type="entry name" value="PI-PLCc_SaPLC1_like"/>
    <property type="match status" value="1"/>
</dbReference>
<keyword evidence="4" id="KW-1185">Reference proteome</keyword>
<feature type="compositionally biased region" description="Polar residues" evidence="1">
    <location>
        <begin position="344"/>
        <end position="357"/>
    </location>
</feature>
<dbReference type="PROSITE" id="PS51257">
    <property type="entry name" value="PROKAR_LIPOPROTEIN"/>
    <property type="match status" value="1"/>
</dbReference>
<dbReference type="Proteomes" id="UP000034883">
    <property type="component" value="Chromosome"/>
</dbReference>
<evidence type="ECO:0000256" key="1">
    <source>
        <dbReference type="SAM" id="MobiDB-lite"/>
    </source>
</evidence>
<dbReference type="KEGG" id="samy:DB32_007450"/>